<sequence>MATMPISMQAKNRNSQNKIQNLIRSNGTVTQTKQEVEDEIMGFYKQLLGSAAGKLPTINLAIMREGPLINRQQQRQLIAYVSKEEIHRALMGISDNKAPGYDRKGISPRCMLKVDMKKTYDSIEWDYMEQYLSKQKKGLRQGDPLSPYLFVLAMEYLTRLLKTLKRSPDFNFHPKCAKLNIAQLSFADDLLLFCQGDYTSVKMLYQFFQEFSQASGLVANIGKSSIYFGGARDDIQ</sequence>
<reference evidence="2" key="2">
    <citation type="submission" date="2025-08" db="UniProtKB">
        <authorList>
            <consortium name="RefSeq"/>
        </authorList>
    </citation>
    <scope>IDENTIFICATION</scope>
    <source>
        <tissue evidence="2">Leaf</tissue>
    </source>
</reference>
<reference evidence="1" key="1">
    <citation type="journal article" date="2014" name="Nat. Commun.">
        <title>The tobacco genome sequence and its comparison with those of tomato and potato.</title>
        <authorList>
            <person name="Sierro N."/>
            <person name="Battey J.N."/>
            <person name="Ouadi S."/>
            <person name="Bakaher N."/>
            <person name="Bovet L."/>
            <person name="Willig A."/>
            <person name="Goepfert S."/>
            <person name="Peitsch M.C."/>
            <person name="Ivanov N.V."/>
        </authorList>
    </citation>
    <scope>NUCLEOTIDE SEQUENCE [LARGE SCALE GENOMIC DNA]</scope>
</reference>
<dbReference type="RefSeq" id="XP_075080162.1">
    <property type="nucleotide sequence ID" value="XM_075224061.1"/>
</dbReference>
<protein>
    <submittedName>
        <fullName evidence="2">Uncharacterized protein LOC142165525</fullName>
    </submittedName>
</protein>
<evidence type="ECO:0000313" key="2">
    <source>
        <dbReference type="RefSeq" id="XP_075080162.1"/>
    </source>
</evidence>
<dbReference type="Proteomes" id="UP000790787">
    <property type="component" value="Chromosome 10"/>
</dbReference>
<accession>A0AC58S5A4</accession>
<proteinExistence type="predicted"/>
<organism evidence="1 2">
    <name type="scientific">Nicotiana tabacum</name>
    <name type="common">Common tobacco</name>
    <dbReference type="NCBI Taxonomy" id="4097"/>
    <lineage>
        <taxon>Eukaryota</taxon>
        <taxon>Viridiplantae</taxon>
        <taxon>Streptophyta</taxon>
        <taxon>Embryophyta</taxon>
        <taxon>Tracheophyta</taxon>
        <taxon>Spermatophyta</taxon>
        <taxon>Magnoliopsida</taxon>
        <taxon>eudicotyledons</taxon>
        <taxon>Gunneridae</taxon>
        <taxon>Pentapetalae</taxon>
        <taxon>asterids</taxon>
        <taxon>lamiids</taxon>
        <taxon>Solanales</taxon>
        <taxon>Solanaceae</taxon>
        <taxon>Nicotianoideae</taxon>
        <taxon>Nicotianeae</taxon>
        <taxon>Nicotiana</taxon>
    </lineage>
</organism>
<keyword evidence="1" id="KW-1185">Reference proteome</keyword>
<gene>
    <name evidence="2" type="primary">LOC142165525</name>
</gene>
<name>A0AC58S5A4_TOBAC</name>
<evidence type="ECO:0000313" key="1">
    <source>
        <dbReference type="Proteomes" id="UP000790787"/>
    </source>
</evidence>